<dbReference type="InterPro" id="IPR013022">
    <property type="entry name" value="Xyl_isomerase-like_TIM-brl"/>
</dbReference>
<feature type="domain" description="Xylose isomerase-like TIM barrel" evidence="1">
    <location>
        <begin position="96"/>
        <end position="240"/>
    </location>
</feature>
<sequence>MERLINTSNYPLDLDRFGATSKEVEKFLKKLNLTGVELIQCGELDEKRLNGEIIKGVHLRYYPIWLDFYKGNIKELEKQFGTMDTVKQFYGGTIEDIIETYRNELKLAKSVGAKYVVFHVTHVALEHCFTYKFPYSNEEIINASIEFLNEVLKGFEGDFYLLFENLWWPGLNFLDKKLAEKLLSKVNYSKCGFMLDTAHLINTNINLNTEEEGIDYVKKKIMELGTLKNHIKGIHLNCSISGPYVRKKLKEKITYKNPHSSEEFFENFKLAYDHIFNIDQHKPFTHTKVSQIVELVSPEFLVYEFAANTKEILKEYILTQHKALGISNL</sequence>
<accession>A0ABU0JW73</accession>
<evidence type="ECO:0000313" key="3">
    <source>
        <dbReference type="Proteomes" id="UP001224418"/>
    </source>
</evidence>
<dbReference type="RefSeq" id="WP_307356033.1">
    <property type="nucleotide sequence ID" value="NZ_BAAACJ010000014.1"/>
</dbReference>
<evidence type="ECO:0000313" key="2">
    <source>
        <dbReference type="EMBL" id="MDQ0480162.1"/>
    </source>
</evidence>
<comment type="caution">
    <text evidence="2">The sequence shown here is derived from an EMBL/GenBank/DDBJ whole genome shotgun (WGS) entry which is preliminary data.</text>
</comment>
<dbReference type="Gene3D" id="3.20.20.150">
    <property type="entry name" value="Divalent-metal-dependent TIM barrel enzymes"/>
    <property type="match status" value="1"/>
</dbReference>
<dbReference type="InterPro" id="IPR036237">
    <property type="entry name" value="Xyl_isomerase-like_sf"/>
</dbReference>
<protein>
    <submittedName>
        <fullName evidence="2">Sugar phosphate isomerase/epimerase</fullName>
    </submittedName>
</protein>
<evidence type="ECO:0000259" key="1">
    <source>
        <dbReference type="Pfam" id="PF01261"/>
    </source>
</evidence>
<dbReference type="Proteomes" id="UP001224418">
    <property type="component" value="Unassembled WGS sequence"/>
</dbReference>
<name>A0ABU0JW73_HATLI</name>
<dbReference type="GO" id="GO:0016853">
    <property type="term" value="F:isomerase activity"/>
    <property type="evidence" value="ECO:0007669"/>
    <property type="project" value="UniProtKB-KW"/>
</dbReference>
<gene>
    <name evidence="2" type="ORF">QOZ93_001910</name>
</gene>
<reference evidence="2 3" key="1">
    <citation type="submission" date="2023-07" db="EMBL/GenBank/DDBJ databases">
        <title>Genomic Encyclopedia of Type Strains, Phase IV (KMG-IV): sequencing the most valuable type-strain genomes for metagenomic binning, comparative biology and taxonomic classification.</title>
        <authorList>
            <person name="Goeker M."/>
        </authorList>
    </citation>
    <scope>NUCLEOTIDE SEQUENCE [LARGE SCALE GENOMIC DNA]</scope>
    <source>
        <strain evidence="2 3">DSM 1400</strain>
    </source>
</reference>
<keyword evidence="2" id="KW-0413">Isomerase</keyword>
<organism evidence="2 3">
    <name type="scientific">Hathewaya limosa</name>
    <name type="common">Clostridium limosum</name>
    <dbReference type="NCBI Taxonomy" id="1536"/>
    <lineage>
        <taxon>Bacteria</taxon>
        <taxon>Bacillati</taxon>
        <taxon>Bacillota</taxon>
        <taxon>Clostridia</taxon>
        <taxon>Eubacteriales</taxon>
        <taxon>Clostridiaceae</taxon>
        <taxon>Hathewaya</taxon>
    </lineage>
</organism>
<proteinExistence type="predicted"/>
<keyword evidence="3" id="KW-1185">Reference proteome</keyword>
<dbReference type="SUPFAM" id="SSF51658">
    <property type="entry name" value="Xylose isomerase-like"/>
    <property type="match status" value="1"/>
</dbReference>
<dbReference type="Pfam" id="PF01261">
    <property type="entry name" value="AP_endonuc_2"/>
    <property type="match status" value="1"/>
</dbReference>
<dbReference type="EMBL" id="JAUSWN010000015">
    <property type="protein sequence ID" value="MDQ0480162.1"/>
    <property type="molecule type" value="Genomic_DNA"/>
</dbReference>